<comment type="caution">
    <text evidence="1">The sequence shown here is derived from an EMBL/GenBank/DDBJ whole genome shotgun (WGS) entry which is preliminary data.</text>
</comment>
<organism evidence="1 2">
    <name type="scientific">Pseudoxanthomonas sacheonensis</name>
    <dbReference type="NCBI Taxonomy" id="443615"/>
    <lineage>
        <taxon>Bacteria</taxon>
        <taxon>Pseudomonadati</taxon>
        <taxon>Pseudomonadota</taxon>
        <taxon>Gammaproteobacteria</taxon>
        <taxon>Lysobacterales</taxon>
        <taxon>Lysobacteraceae</taxon>
        <taxon>Pseudoxanthomonas</taxon>
    </lineage>
</organism>
<gene>
    <name evidence="1" type="ORF">J2W94_001534</name>
</gene>
<accession>A0ABU1RT10</accession>
<keyword evidence="2" id="KW-1185">Reference proteome</keyword>
<sequence>MRILFASLFLLALTACGPRVSPEQKTKAVEAFATIEKVFQHPRCSNCHIPGDAPLQFDAQTPHAMGVVRGPEGKGALGLPCATCHAEANPPASYGPHAPPGAPHWSLPPPEHKMAWIGLPAAQLCAMIKDKKSNGDRDFAALLKHVGEDKLVLWGWNPGAGRAPVPVPHDQFVAAFKLWADAGGPCPGDA</sequence>
<dbReference type="RefSeq" id="WP_310091872.1">
    <property type="nucleotide sequence ID" value="NZ_JAVDTT010000002.1"/>
</dbReference>
<name>A0ABU1RT10_9GAMM</name>
<proteinExistence type="predicted"/>
<dbReference type="PROSITE" id="PS51257">
    <property type="entry name" value="PROKAR_LIPOPROTEIN"/>
    <property type="match status" value="1"/>
</dbReference>
<reference evidence="1 2" key="1">
    <citation type="submission" date="2023-07" db="EMBL/GenBank/DDBJ databases">
        <title>Sorghum-associated microbial communities from plants grown in Nebraska, USA.</title>
        <authorList>
            <person name="Schachtman D."/>
        </authorList>
    </citation>
    <scope>NUCLEOTIDE SEQUENCE [LARGE SCALE GENOMIC DNA]</scope>
    <source>
        <strain evidence="1 2">BE107</strain>
    </source>
</reference>
<evidence type="ECO:0000313" key="2">
    <source>
        <dbReference type="Proteomes" id="UP001254759"/>
    </source>
</evidence>
<evidence type="ECO:0008006" key="3">
    <source>
        <dbReference type="Google" id="ProtNLM"/>
    </source>
</evidence>
<dbReference type="Proteomes" id="UP001254759">
    <property type="component" value="Unassembled WGS sequence"/>
</dbReference>
<dbReference type="InterPro" id="IPR036280">
    <property type="entry name" value="Multihaem_cyt_sf"/>
</dbReference>
<protein>
    <recommendedName>
        <fullName evidence="3">Isoquinoline 1-oxidoreductase subunit</fullName>
    </recommendedName>
</protein>
<dbReference type="SUPFAM" id="SSF48695">
    <property type="entry name" value="Multiheme cytochromes"/>
    <property type="match status" value="1"/>
</dbReference>
<evidence type="ECO:0000313" key="1">
    <source>
        <dbReference type="EMBL" id="MDR6841249.1"/>
    </source>
</evidence>
<dbReference type="EMBL" id="JAVDTT010000002">
    <property type="protein sequence ID" value="MDR6841249.1"/>
    <property type="molecule type" value="Genomic_DNA"/>
</dbReference>